<proteinExistence type="predicted"/>
<dbReference type="EMBL" id="FNOP01000020">
    <property type="protein sequence ID" value="SDX28673.1"/>
    <property type="molecule type" value="Genomic_DNA"/>
</dbReference>
<keyword evidence="1" id="KW-1133">Transmembrane helix</keyword>
<feature type="transmembrane region" description="Helical" evidence="1">
    <location>
        <begin position="12"/>
        <end position="30"/>
    </location>
</feature>
<gene>
    <name evidence="2" type="ORF">SAMN05216495_1207</name>
</gene>
<accession>A0A1H3AGC8</accession>
<dbReference type="Pfam" id="PF06177">
    <property type="entry name" value="QueT"/>
    <property type="match status" value="1"/>
</dbReference>
<comment type="caution">
    <text evidence="2">The sequence shown here is derived from an EMBL/GenBank/DDBJ whole genome shotgun (WGS) entry which is preliminary data.</text>
</comment>
<dbReference type="PANTHER" id="PTHR40044:SF1">
    <property type="entry name" value="INTEGRAL MEMBRANE PROTEIN"/>
    <property type="match status" value="1"/>
</dbReference>
<dbReference type="RefSeq" id="WP_074708160.1">
    <property type="nucleotide sequence ID" value="NZ_CALAKB010000024.1"/>
</dbReference>
<feature type="transmembrane region" description="Helical" evidence="1">
    <location>
        <begin position="50"/>
        <end position="81"/>
    </location>
</feature>
<evidence type="ECO:0000313" key="3">
    <source>
        <dbReference type="Proteomes" id="UP000182379"/>
    </source>
</evidence>
<dbReference type="PANTHER" id="PTHR40044">
    <property type="entry name" value="INTEGRAL MEMBRANE PROTEIN-RELATED"/>
    <property type="match status" value="1"/>
</dbReference>
<evidence type="ECO:0000313" key="2">
    <source>
        <dbReference type="EMBL" id="SDX28673.1"/>
    </source>
</evidence>
<organism evidence="2 3">
    <name type="scientific">Acidaminococcus fermentans</name>
    <dbReference type="NCBI Taxonomy" id="905"/>
    <lineage>
        <taxon>Bacteria</taxon>
        <taxon>Bacillati</taxon>
        <taxon>Bacillota</taxon>
        <taxon>Negativicutes</taxon>
        <taxon>Acidaminococcales</taxon>
        <taxon>Acidaminococcaceae</taxon>
        <taxon>Acidaminococcus</taxon>
    </lineage>
</organism>
<dbReference type="PIRSF" id="PIRSF031501">
    <property type="entry name" value="QueT"/>
    <property type="match status" value="1"/>
</dbReference>
<evidence type="ECO:0000256" key="1">
    <source>
        <dbReference type="SAM" id="Phobius"/>
    </source>
</evidence>
<feature type="transmembrane region" description="Helical" evidence="1">
    <location>
        <begin position="126"/>
        <end position="146"/>
    </location>
</feature>
<dbReference type="Proteomes" id="UP000182379">
    <property type="component" value="Unassembled WGS sequence"/>
</dbReference>
<dbReference type="AlphaFoldDB" id="A0A1H3AGC8"/>
<name>A0A1H3AGC8_ACIFE</name>
<sequence length="161" mass="17353">MNRQPWLLRNALLAAIYAALTLGLAPFSYGPIQVRLSECLTLLAFCSRRWIPGLTIGCFLANVGSPFGLPDMVLGTLATFLGIWPMHRLKSPLLASLCPVLSNGVVIGAELDFLAQLPPDLSLGAAMAYIGAGEFLSVTILGNILLKMVLKNETCRRILVE</sequence>
<reference evidence="2 3" key="1">
    <citation type="submission" date="2016-10" db="EMBL/GenBank/DDBJ databases">
        <authorList>
            <person name="Varghese N."/>
            <person name="Submissions S."/>
        </authorList>
    </citation>
    <scope>NUCLEOTIDE SEQUENCE [LARGE SCALE GENOMIC DNA]</scope>
    <source>
        <strain evidence="2 3">WCC6</strain>
    </source>
</reference>
<feature type="transmembrane region" description="Helical" evidence="1">
    <location>
        <begin position="93"/>
        <end position="114"/>
    </location>
</feature>
<protein>
    <submittedName>
        <fullName evidence="2">Uncharacterized membrane protein</fullName>
    </submittedName>
</protein>
<dbReference type="InterPro" id="IPR010387">
    <property type="entry name" value="QueT"/>
</dbReference>
<keyword evidence="1" id="KW-0812">Transmembrane</keyword>
<keyword evidence="1" id="KW-0472">Membrane</keyword>